<keyword evidence="1" id="KW-0479">Metal-binding</keyword>
<evidence type="ECO:0000256" key="2">
    <source>
        <dbReference type="ARBA" id="ARBA00022801"/>
    </source>
</evidence>
<dbReference type="PROSITE" id="PS50994">
    <property type="entry name" value="INTEGRASE"/>
    <property type="match status" value="1"/>
</dbReference>
<dbReference type="InterPro" id="IPR036397">
    <property type="entry name" value="RNaseH_sf"/>
</dbReference>
<feature type="coiled-coil region" evidence="3">
    <location>
        <begin position="514"/>
        <end position="545"/>
    </location>
</feature>
<proteinExistence type="predicted"/>
<dbReference type="GO" id="GO:0016787">
    <property type="term" value="F:hydrolase activity"/>
    <property type="evidence" value="ECO:0007669"/>
    <property type="project" value="UniProtKB-KW"/>
</dbReference>
<sequence>MVAEDDETSKDKEIDKLMALISLSFKKIYKPTNTNLQTSSNISRANQDISLRINISAGYENQRIGNVAGARETVGYHKEKMLLCKQEEAGIQLNAEQADWRDDTDDDDKLEDQELEAHYMYMAQLQEVSPDVADSEPIFDAEPLQKVSNDNHSNVFAIESAHPEQSEFVLDTYHIEQDAHNVIIDSLDMSYDRVEIDKNDDDNDLAKERELHASLIEKLKCEIDESKNRNKFLETSKKVLIEKLKGEIKDFKNKNKSLESSNNYFEEANNRLSETNNLLYTDYKKSEAELARRNIWKMKDKIYAHQETISILSQQKEAQIKLYKTHKDKEPDKVIDLENKVKVLDNIVYKTGQSVQTMNMLNNKCQTSFAKPEFLKKAQRANPRLYDIGCYNDNLALMLAPESDEVIRLEIESRSKLSDLIKPFDYNKLNNFYDLFVPQREKSSEQRYFSERSRLSHISINNGNSKESFNKQTTVFGKRMDESIPLDKKYQSSIEIFKVKMCLNGEMVADLRYFNSLKHEVDSLKSQLETQKTQFLNEIDRLSREYYYADHMNAILVTTQTLPPNKKSILKNMNVLALGMYKLHTDHNQARTSQLPQDFRKTNKRVSFSTGVIPTTSVSRPQLKSNPIGDRLMCNNSQGKKQEVEDQCRNVKLPKNKTSVTACNDSLNAKTLNVNYVFTMCDKCVLNDKHDMCILNFVAKPLKRTVASESNQKPRNFTRKLYEHVSKTCSWWYPKFTPSGYKWKPKFGKENVNPNVSMPLGNASRTANVMDPMTSRRSTVLNTPLSSNSFTARRDCPIHRAITIKRVYYVEGLNHNLFSVGQFCDADLEVAFRKSTCYIRDLKGNDLLTGSHGTDLYLITLQDINSSNPICLMAKASSSQAWLWHRRLSHLNFDTINLLSKNDIVVGLLKLRFVKDYLCSSCELGKAKRTSFYVKLTPGSKRRLQLLHMDLCGPMRVASINGKRYVLVIVDDYSRYTWTHFLRSKDETPEVLINFLRLVQRGLQAQVRIVRTDKGTEFLNQTLHAYFAAKGILHQTDGENLDKMKEKGDACIFVRYSTHSRAYRVFNKRTRVIMESVHVNFDELPHMASDHISSDRAPECQSMALEHDSLIPAIQRQENVPQADRTVKTSNELDLLFSLMFDELLNGSSKVVSKSSAEELHQFDRLDVWELVDKPLCTNVINLKWLWKNKRDEENTVIRNKSHLVAKGYAQKEGVNFEESFTPIARLEAVRLFITYAAHKSFTVYQMDVKTTFLYGPLKEEVYVNQPDGFVDPYHSDKVYRLKKALYDSNKLQGRGTMNSLNSCYPKDSPKLTDYSFHFDKIPMYCESKAAIAISCNPVQHSRTKHIDIRYHFMKEKVKKGIVELFFVGTEYQLADLFIKALPEERFKYLVRRLGMRCLTPEELEALPNKFS</sequence>
<dbReference type="Pfam" id="PF13976">
    <property type="entry name" value="gag_pre-integrs"/>
    <property type="match status" value="1"/>
</dbReference>
<organism evidence="5">
    <name type="scientific">Tanacetum cinerariifolium</name>
    <name type="common">Dalmatian daisy</name>
    <name type="synonym">Chrysanthemum cinerariifolium</name>
    <dbReference type="NCBI Taxonomy" id="118510"/>
    <lineage>
        <taxon>Eukaryota</taxon>
        <taxon>Viridiplantae</taxon>
        <taxon>Streptophyta</taxon>
        <taxon>Embryophyta</taxon>
        <taxon>Tracheophyta</taxon>
        <taxon>Spermatophyta</taxon>
        <taxon>Magnoliopsida</taxon>
        <taxon>eudicotyledons</taxon>
        <taxon>Gunneridae</taxon>
        <taxon>Pentapetalae</taxon>
        <taxon>asterids</taxon>
        <taxon>campanulids</taxon>
        <taxon>Asterales</taxon>
        <taxon>Asteraceae</taxon>
        <taxon>Asteroideae</taxon>
        <taxon>Anthemideae</taxon>
        <taxon>Anthemidinae</taxon>
        <taxon>Tanacetum</taxon>
    </lineage>
</organism>
<evidence type="ECO:0000259" key="4">
    <source>
        <dbReference type="PROSITE" id="PS50994"/>
    </source>
</evidence>
<feature type="coiled-coil region" evidence="3">
    <location>
        <begin position="216"/>
        <end position="261"/>
    </location>
</feature>
<protein>
    <recommendedName>
        <fullName evidence="4">Integrase catalytic domain-containing protein</fullName>
    </recommendedName>
</protein>
<name>A0A6L2LMI1_TANCI</name>
<dbReference type="InterPro" id="IPR013103">
    <property type="entry name" value="RVT_2"/>
</dbReference>
<keyword evidence="3" id="KW-0175">Coiled coil</keyword>
<accession>A0A6L2LMI1</accession>
<dbReference type="EMBL" id="BKCJ010004492">
    <property type="protein sequence ID" value="GEU61365.1"/>
    <property type="molecule type" value="Genomic_DNA"/>
</dbReference>
<dbReference type="InterPro" id="IPR012337">
    <property type="entry name" value="RNaseH-like_sf"/>
</dbReference>
<dbReference type="GO" id="GO:0003676">
    <property type="term" value="F:nucleic acid binding"/>
    <property type="evidence" value="ECO:0007669"/>
    <property type="project" value="InterPro"/>
</dbReference>
<dbReference type="Pfam" id="PF00665">
    <property type="entry name" value="rve"/>
    <property type="match status" value="1"/>
</dbReference>
<dbReference type="PANTHER" id="PTHR42648:SF21">
    <property type="entry name" value="CYSTEINE-RICH RLK (RECEPTOR-LIKE PROTEIN KINASE) 8"/>
    <property type="match status" value="1"/>
</dbReference>
<gene>
    <name evidence="5" type="ORF">Tci_033343</name>
</gene>
<dbReference type="CDD" id="cd09272">
    <property type="entry name" value="RNase_HI_RT_Ty1"/>
    <property type="match status" value="1"/>
</dbReference>
<feature type="domain" description="Integrase catalytic" evidence="4">
    <location>
        <begin position="934"/>
        <end position="1106"/>
    </location>
</feature>
<dbReference type="Pfam" id="PF25597">
    <property type="entry name" value="SH3_retrovirus"/>
    <property type="match status" value="1"/>
</dbReference>
<dbReference type="InterPro" id="IPR018247">
    <property type="entry name" value="EF_Hand_1_Ca_BS"/>
</dbReference>
<dbReference type="PROSITE" id="PS00018">
    <property type="entry name" value="EF_HAND_1"/>
    <property type="match status" value="1"/>
</dbReference>
<evidence type="ECO:0000256" key="3">
    <source>
        <dbReference type="SAM" id="Coils"/>
    </source>
</evidence>
<dbReference type="SUPFAM" id="SSF53098">
    <property type="entry name" value="Ribonuclease H-like"/>
    <property type="match status" value="1"/>
</dbReference>
<comment type="caution">
    <text evidence="5">The sequence shown here is derived from an EMBL/GenBank/DDBJ whole genome shotgun (WGS) entry which is preliminary data.</text>
</comment>
<evidence type="ECO:0000313" key="5">
    <source>
        <dbReference type="EMBL" id="GEU61365.1"/>
    </source>
</evidence>
<dbReference type="GO" id="GO:0046872">
    <property type="term" value="F:metal ion binding"/>
    <property type="evidence" value="ECO:0007669"/>
    <property type="project" value="UniProtKB-KW"/>
</dbReference>
<keyword evidence="2" id="KW-0378">Hydrolase</keyword>
<dbReference type="InterPro" id="IPR039537">
    <property type="entry name" value="Retrotran_Ty1/copia-like"/>
</dbReference>
<dbReference type="InterPro" id="IPR001584">
    <property type="entry name" value="Integrase_cat-core"/>
</dbReference>
<dbReference type="Pfam" id="PF07727">
    <property type="entry name" value="RVT_2"/>
    <property type="match status" value="1"/>
</dbReference>
<dbReference type="Gene3D" id="3.30.420.10">
    <property type="entry name" value="Ribonuclease H-like superfamily/Ribonuclease H"/>
    <property type="match status" value="1"/>
</dbReference>
<reference evidence="5" key="1">
    <citation type="journal article" date="2019" name="Sci. Rep.">
        <title>Draft genome of Tanacetum cinerariifolium, the natural source of mosquito coil.</title>
        <authorList>
            <person name="Yamashiro T."/>
            <person name="Shiraishi A."/>
            <person name="Satake H."/>
            <person name="Nakayama K."/>
        </authorList>
    </citation>
    <scope>NUCLEOTIDE SEQUENCE</scope>
</reference>
<dbReference type="InterPro" id="IPR025724">
    <property type="entry name" value="GAG-pre-integrase_dom"/>
</dbReference>
<evidence type="ECO:0000256" key="1">
    <source>
        <dbReference type="ARBA" id="ARBA00022723"/>
    </source>
</evidence>
<dbReference type="GO" id="GO:0015074">
    <property type="term" value="P:DNA integration"/>
    <property type="evidence" value="ECO:0007669"/>
    <property type="project" value="InterPro"/>
</dbReference>
<dbReference type="InterPro" id="IPR057670">
    <property type="entry name" value="SH3_retrovirus"/>
</dbReference>
<dbReference type="PANTHER" id="PTHR42648">
    <property type="entry name" value="TRANSPOSASE, PUTATIVE-RELATED"/>
    <property type="match status" value="1"/>
</dbReference>